<dbReference type="AlphaFoldDB" id="A0A7R9Q984"/>
<keyword evidence="2" id="KW-1185">Reference proteome</keyword>
<name>A0A7R9Q984_9ACAR</name>
<protein>
    <submittedName>
        <fullName evidence="1">Uncharacterized protein</fullName>
    </submittedName>
</protein>
<evidence type="ECO:0000313" key="2">
    <source>
        <dbReference type="Proteomes" id="UP000759131"/>
    </source>
</evidence>
<dbReference type="EMBL" id="OC872051">
    <property type="protein sequence ID" value="CAD7635695.1"/>
    <property type="molecule type" value="Genomic_DNA"/>
</dbReference>
<dbReference type="Proteomes" id="UP000759131">
    <property type="component" value="Unassembled WGS sequence"/>
</dbReference>
<sequence>MESMNSLFPFLHIWCETFTKGPGFGMEIILDFIKEQNAKTPLMVPIRKRLTMVLTEAAQPGTAYTAGHVLWALVNVDKTPKIMTKFVPREFLNVAHSFSGPIGSLVG</sequence>
<accession>A0A7R9Q984</accession>
<evidence type="ECO:0000313" key="1">
    <source>
        <dbReference type="EMBL" id="CAD7635695.1"/>
    </source>
</evidence>
<proteinExistence type="predicted"/>
<reference evidence="1" key="1">
    <citation type="submission" date="2020-11" db="EMBL/GenBank/DDBJ databases">
        <authorList>
            <person name="Tran Van P."/>
        </authorList>
    </citation>
    <scope>NUCLEOTIDE SEQUENCE</scope>
</reference>
<organism evidence="1">
    <name type="scientific">Medioppia subpectinata</name>
    <dbReference type="NCBI Taxonomy" id="1979941"/>
    <lineage>
        <taxon>Eukaryota</taxon>
        <taxon>Metazoa</taxon>
        <taxon>Ecdysozoa</taxon>
        <taxon>Arthropoda</taxon>
        <taxon>Chelicerata</taxon>
        <taxon>Arachnida</taxon>
        <taxon>Acari</taxon>
        <taxon>Acariformes</taxon>
        <taxon>Sarcoptiformes</taxon>
        <taxon>Oribatida</taxon>
        <taxon>Brachypylina</taxon>
        <taxon>Oppioidea</taxon>
        <taxon>Oppiidae</taxon>
        <taxon>Medioppia</taxon>
    </lineage>
</organism>
<dbReference type="EMBL" id="CAJPIZ010017476">
    <property type="protein sequence ID" value="CAG2116125.1"/>
    <property type="molecule type" value="Genomic_DNA"/>
</dbReference>
<gene>
    <name evidence="1" type="ORF">OSB1V03_LOCUS16086</name>
</gene>